<dbReference type="InterPro" id="IPR037382">
    <property type="entry name" value="Rsc/polybromo"/>
</dbReference>
<dbReference type="CDD" id="cd04369">
    <property type="entry name" value="Bromodomain"/>
    <property type="match status" value="1"/>
</dbReference>
<feature type="repeat" description="ANK" evidence="8">
    <location>
        <begin position="448"/>
        <end position="480"/>
    </location>
</feature>
<comment type="caution">
    <text evidence="12">The sequence shown here is derived from an EMBL/GenBank/DDBJ whole genome shotgun (WGS) entry which is preliminary data.</text>
</comment>
<dbReference type="PROSITE" id="PS50088">
    <property type="entry name" value="ANK_REPEAT"/>
    <property type="match status" value="1"/>
</dbReference>
<keyword evidence="8" id="KW-0040">ANK repeat</keyword>
<feature type="compositionally biased region" description="Low complexity" evidence="10">
    <location>
        <begin position="630"/>
        <end position="660"/>
    </location>
</feature>
<organism evidence="12 13">
    <name type="scientific">Batrachochytrium salamandrivorans</name>
    <dbReference type="NCBI Taxonomy" id="1357716"/>
    <lineage>
        <taxon>Eukaryota</taxon>
        <taxon>Fungi</taxon>
        <taxon>Fungi incertae sedis</taxon>
        <taxon>Chytridiomycota</taxon>
        <taxon>Chytridiomycota incertae sedis</taxon>
        <taxon>Chytridiomycetes</taxon>
        <taxon>Rhizophydiales</taxon>
        <taxon>Rhizophydiales incertae sedis</taxon>
        <taxon>Batrachochytrium</taxon>
    </lineage>
</organism>
<evidence type="ECO:0000256" key="1">
    <source>
        <dbReference type="ARBA" id="ARBA00004123"/>
    </source>
</evidence>
<dbReference type="InterPro" id="IPR036770">
    <property type="entry name" value="Ankyrin_rpt-contain_sf"/>
</dbReference>
<dbReference type="SUPFAM" id="SSF48403">
    <property type="entry name" value="Ankyrin repeat"/>
    <property type="match status" value="1"/>
</dbReference>
<feature type="region of interest" description="Disordered" evidence="10">
    <location>
        <begin position="1"/>
        <end position="33"/>
    </location>
</feature>
<evidence type="ECO:0000256" key="6">
    <source>
        <dbReference type="ARBA" id="ARBA00023163"/>
    </source>
</evidence>
<evidence type="ECO:0000256" key="8">
    <source>
        <dbReference type="PROSITE-ProRule" id="PRU00023"/>
    </source>
</evidence>
<dbReference type="SMART" id="SM00297">
    <property type="entry name" value="BROMO"/>
    <property type="match status" value="1"/>
</dbReference>
<name>A0ABQ8F7F1_9FUNG</name>
<evidence type="ECO:0000313" key="12">
    <source>
        <dbReference type="EMBL" id="KAH6593435.1"/>
    </source>
</evidence>
<protein>
    <recommendedName>
        <fullName evidence="11">Bromo domain-containing protein</fullName>
    </recommendedName>
</protein>
<feature type="domain" description="Bromo" evidence="11">
    <location>
        <begin position="268"/>
        <end position="338"/>
    </location>
</feature>
<feature type="region of interest" description="Disordered" evidence="10">
    <location>
        <begin position="156"/>
        <end position="213"/>
    </location>
</feature>
<keyword evidence="7" id="KW-0539">Nucleus</keyword>
<dbReference type="Pfam" id="PF12796">
    <property type="entry name" value="Ank_2"/>
    <property type="match status" value="1"/>
</dbReference>
<feature type="compositionally biased region" description="Low complexity" evidence="10">
    <location>
        <begin position="550"/>
        <end position="561"/>
    </location>
</feature>
<evidence type="ECO:0000256" key="9">
    <source>
        <dbReference type="PROSITE-ProRule" id="PRU00035"/>
    </source>
</evidence>
<feature type="region of interest" description="Disordered" evidence="10">
    <location>
        <begin position="359"/>
        <end position="379"/>
    </location>
</feature>
<dbReference type="InterPro" id="IPR001487">
    <property type="entry name" value="Bromodomain"/>
</dbReference>
<dbReference type="Pfam" id="PF00439">
    <property type="entry name" value="Bromodomain"/>
    <property type="match status" value="1"/>
</dbReference>
<dbReference type="InterPro" id="IPR018359">
    <property type="entry name" value="Bromodomain_CS"/>
</dbReference>
<dbReference type="SMART" id="SM00248">
    <property type="entry name" value="ANK"/>
    <property type="match status" value="2"/>
</dbReference>
<dbReference type="Gene3D" id="1.20.920.10">
    <property type="entry name" value="Bromodomain-like"/>
    <property type="match status" value="1"/>
</dbReference>
<feature type="region of interest" description="Disordered" evidence="10">
    <location>
        <begin position="91"/>
        <end position="110"/>
    </location>
</feature>
<evidence type="ECO:0000256" key="5">
    <source>
        <dbReference type="ARBA" id="ARBA00023117"/>
    </source>
</evidence>
<sequence length="917" mass="99259">MDHIHTLQQAGQDGQSITSAQSTQQSMQQSIQKPTVLPLQSAKPLEAHPTPTLRLVSSQTPSLNANMSASALSGSSVPPTLNFIANTSTQSAQPASLSSPAISTSLTQSDATPKRLVKLSLSVKDPATTSATLYEPPVEIANASQDLPETTVTSLATTPAAGSKRRHSGSPTHAAATTSSEAFSFASPGSANEPPQTKIKKLKFTTPKATPEPLKDDVVAVSTEVTPGTPNATQTPKRPSWTPIPGTLKSYFTRMYQKLFELKDKRTSTRILSEPFLILPDKQEYPDYYQLIDRPIAFDRIKKKVEGSRYSSIETYKKDVNLIFKNCQQYNLPESQIFQDSVELQEYFKIITDNPIENLSPTVPEKKTPRRKSDIVKSETPLQQQALVQSTSQLKPSPKPVVDLTEQRTALISSIEKNDMKRFEQGLTLFDANTINVLHPASMFDSKFTWAPIHAAAYYGQPKMLDMLVEYGANVELQDTWYHGRPLAWAAFAGHIKICKPLIEKYGADKFAVNIHGQTAFDLLGDSQEESAWEILKVNDIAKTPTSHGRSNTTKSSNSRTPKARVASEETKTPLSKPASVKATTLQTYDNRSHTPVDTKTPASRAIVKPGQVDGALAQPPVQRHYSKQVTPSQTAAAAAVTPTHHQPQLTPQQQFQQHQALYMHAQQQHAQTPVGSGQQATRSRQSSSKAVRLSNVPQYMSPSVGAAATVPGSYTGVGNAAHLAGAMSLAGISSTMSPAIVPDNAFTTYTTQQHMSAPQRAIVTSIGIVSNEDKFRMVTPFLPDDLSHGFVGSCISVCSGVVSINIRVVLGSNPFSTMLSPTGDPVTTRYTCTGHCTSTVMLPSSVTGSSHPQLRLEPLSFRVAGGKTGSIQDVSATVYSGLNSFELIVVATAYATDTLQPLDEVHQAVLLAIYRQ</sequence>
<dbReference type="PRINTS" id="PR00503">
    <property type="entry name" value="BROMODOMAIN"/>
</dbReference>
<dbReference type="PROSITE" id="PS00633">
    <property type="entry name" value="BROMODOMAIN_1"/>
    <property type="match status" value="1"/>
</dbReference>
<reference evidence="12 13" key="1">
    <citation type="submission" date="2021-02" db="EMBL/GenBank/DDBJ databases">
        <title>Variation within the Batrachochytrium salamandrivorans European outbreak.</title>
        <authorList>
            <person name="Kelly M."/>
            <person name="Pasmans F."/>
            <person name="Shea T.P."/>
            <person name="Munoz J.F."/>
            <person name="Carranza S."/>
            <person name="Cuomo C.A."/>
            <person name="Martel A."/>
        </authorList>
    </citation>
    <scope>NUCLEOTIDE SEQUENCE [LARGE SCALE GENOMIC DNA]</scope>
    <source>
        <strain evidence="12 13">AMFP18/2</strain>
    </source>
</reference>
<feature type="compositionally biased region" description="Polar residues" evidence="10">
    <location>
        <begin position="1"/>
        <end position="14"/>
    </location>
</feature>
<keyword evidence="5 9" id="KW-0103">Bromodomain</keyword>
<keyword evidence="2" id="KW-0677">Repeat</keyword>
<evidence type="ECO:0000313" key="13">
    <source>
        <dbReference type="Proteomes" id="UP001648503"/>
    </source>
</evidence>
<dbReference type="Proteomes" id="UP001648503">
    <property type="component" value="Unassembled WGS sequence"/>
</dbReference>
<dbReference type="InterPro" id="IPR002110">
    <property type="entry name" value="Ankyrin_rpt"/>
</dbReference>
<dbReference type="Gene3D" id="1.25.40.20">
    <property type="entry name" value="Ankyrin repeat-containing domain"/>
    <property type="match status" value="1"/>
</dbReference>
<keyword evidence="3" id="KW-0156">Chromatin regulator</keyword>
<dbReference type="SUPFAM" id="SSF47370">
    <property type="entry name" value="Bromodomain"/>
    <property type="match status" value="1"/>
</dbReference>
<feature type="compositionally biased region" description="Low complexity" evidence="10">
    <location>
        <begin position="15"/>
        <end position="32"/>
    </location>
</feature>
<keyword evidence="4" id="KW-0805">Transcription regulation</keyword>
<feature type="region of interest" description="Disordered" evidence="10">
    <location>
        <begin position="630"/>
        <end position="693"/>
    </location>
</feature>
<evidence type="ECO:0000256" key="3">
    <source>
        <dbReference type="ARBA" id="ARBA00022853"/>
    </source>
</evidence>
<comment type="subcellular location">
    <subcellularLocation>
        <location evidence="1">Nucleus</location>
    </subcellularLocation>
</comment>
<evidence type="ECO:0000256" key="2">
    <source>
        <dbReference type="ARBA" id="ARBA00022737"/>
    </source>
</evidence>
<evidence type="ECO:0000256" key="7">
    <source>
        <dbReference type="ARBA" id="ARBA00023242"/>
    </source>
</evidence>
<dbReference type="EMBL" id="JAFCIX010000356">
    <property type="protein sequence ID" value="KAH6593435.1"/>
    <property type="molecule type" value="Genomic_DNA"/>
</dbReference>
<feature type="region of interest" description="Disordered" evidence="10">
    <location>
        <begin position="544"/>
        <end position="612"/>
    </location>
</feature>
<dbReference type="PANTHER" id="PTHR16062:SF23">
    <property type="entry name" value="BROMO DOMAIN-CONTAINING PROTEIN"/>
    <property type="match status" value="1"/>
</dbReference>
<evidence type="ECO:0000256" key="10">
    <source>
        <dbReference type="SAM" id="MobiDB-lite"/>
    </source>
</evidence>
<keyword evidence="13" id="KW-1185">Reference proteome</keyword>
<dbReference type="PANTHER" id="PTHR16062">
    <property type="entry name" value="SWI/SNF-RELATED"/>
    <property type="match status" value="1"/>
</dbReference>
<feature type="compositionally biased region" description="Polar residues" evidence="10">
    <location>
        <begin position="666"/>
        <end position="693"/>
    </location>
</feature>
<gene>
    <name evidence="12" type="ORF">BASA50_007386</name>
</gene>
<dbReference type="PROSITE" id="PS50014">
    <property type="entry name" value="BROMODOMAIN_2"/>
    <property type="match status" value="1"/>
</dbReference>
<keyword evidence="6" id="KW-0804">Transcription</keyword>
<evidence type="ECO:0000256" key="4">
    <source>
        <dbReference type="ARBA" id="ARBA00023015"/>
    </source>
</evidence>
<dbReference type="PROSITE" id="PS50297">
    <property type="entry name" value="ANK_REP_REGION"/>
    <property type="match status" value="1"/>
</dbReference>
<feature type="compositionally biased region" description="Low complexity" evidence="10">
    <location>
        <begin position="169"/>
        <end position="188"/>
    </location>
</feature>
<accession>A0ABQ8F7F1</accession>
<dbReference type="InterPro" id="IPR036427">
    <property type="entry name" value="Bromodomain-like_sf"/>
</dbReference>
<proteinExistence type="predicted"/>
<feature type="compositionally biased region" description="Low complexity" evidence="10">
    <location>
        <begin position="91"/>
        <end position="103"/>
    </location>
</feature>
<evidence type="ECO:0000259" key="11">
    <source>
        <dbReference type="PROSITE" id="PS50014"/>
    </source>
</evidence>
<feature type="compositionally biased region" description="Basic and acidic residues" evidence="10">
    <location>
        <begin position="364"/>
        <end position="377"/>
    </location>
</feature>